<feature type="region of interest" description="Disordered" evidence="1">
    <location>
        <begin position="95"/>
        <end position="116"/>
    </location>
</feature>
<name>A0A853ILP9_9BURK</name>
<proteinExistence type="predicted"/>
<protein>
    <submittedName>
        <fullName evidence="2">Uncharacterized protein</fullName>
    </submittedName>
</protein>
<reference evidence="2 3" key="1">
    <citation type="submission" date="2020-07" db="EMBL/GenBank/DDBJ databases">
        <authorList>
            <person name="Maaloum M."/>
        </authorList>
    </citation>
    <scope>NUCLEOTIDE SEQUENCE [LARGE SCALE GENOMIC DNA]</scope>
    <source>
        <strain evidence="2 3">GCS-AN-3</strain>
    </source>
</reference>
<evidence type="ECO:0000313" key="3">
    <source>
        <dbReference type="Proteomes" id="UP000589716"/>
    </source>
</evidence>
<evidence type="ECO:0000256" key="1">
    <source>
        <dbReference type="SAM" id="MobiDB-lite"/>
    </source>
</evidence>
<keyword evidence="3" id="KW-1185">Reference proteome</keyword>
<sequence length="116" mass="12933">MTVALAVFPSEAQAQRLFPQKVQRGKITFVNTREVMLNDRPERLAPGVVVRNERNTIALTGSLRGNSYTVNYLRDPMGLVREVWILSPAEAERPVRPAYRGQPAVPAEADPTVYAN</sequence>
<dbReference type="RefSeq" id="WP_180549805.1">
    <property type="nucleotide sequence ID" value="NZ_JACCKX010000001.1"/>
</dbReference>
<evidence type="ECO:0000313" key="2">
    <source>
        <dbReference type="EMBL" id="NZA01316.1"/>
    </source>
</evidence>
<organism evidence="2 3">
    <name type="scientific">Ottowia beijingensis</name>
    <dbReference type="NCBI Taxonomy" id="1207057"/>
    <lineage>
        <taxon>Bacteria</taxon>
        <taxon>Pseudomonadati</taxon>
        <taxon>Pseudomonadota</taxon>
        <taxon>Betaproteobacteria</taxon>
        <taxon>Burkholderiales</taxon>
        <taxon>Comamonadaceae</taxon>
        <taxon>Ottowia</taxon>
    </lineage>
</organism>
<dbReference type="AlphaFoldDB" id="A0A853ILP9"/>
<dbReference type="EMBL" id="JACCKX010000001">
    <property type="protein sequence ID" value="NZA01316.1"/>
    <property type="molecule type" value="Genomic_DNA"/>
</dbReference>
<dbReference type="Proteomes" id="UP000589716">
    <property type="component" value="Unassembled WGS sequence"/>
</dbReference>
<comment type="caution">
    <text evidence="2">The sequence shown here is derived from an EMBL/GenBank/DDBJ whole genome shotgun (WGS) entry which is preliminary data.</text>
</comment>
<accession>A0A853ILP9</accession>
<gene>
    <name evidence="2" type="ORF">H0I39_05245</name>
</gene>